<evidence type="ECO:0000256" key="2">
    <source>
        <dbReference type="ARBA" id="ARBA00023125"/>
    </source>
</evidence>
<evidence type="ECO:0000259" key="4">
    <source>
        <dbReference type="PROSITE" id="PS50995"/>
    </source>
</evidence>
<protein>
    <recommendedName>
        <fullName evidence="4">HTH marR-type domain-containing protein</fullName>
    </recommendedName>
</protein>
<name>A0A511ZBB9_9BACL</name>
<dbReference type="Proteomes" id="UP000321901">
    <property type="component" value="Unassembled WGS sequence"/>
</dbReference>
<evidence type="ECO:0000256" key="3">
    <source>
        <dbReference type="ARBA" id="ARBA00023163"/>
    </source>
</evidence>
<keyword evidence="3" id="KW-0804">Transcription</keyword>
<keyword evidence="1" id="KW-0805">Transcription regulation</keyword>
<feature type="domain" description="HTH marR-type" evidence="4">
    <location>
        <begin position="1"/>
        <end position="88"/>
    </location>
</feature>
<dbReference type="Pfam" id="PF13463">
    <property type="entry name" value="HTH_27"/>
    <property type="match status" value="1"/>
</dbReference>
<dbReference type="InterPro" id="IPR036388">
    <property type="entry name" value="WH-like_DNA-bd_sf"/>
</dbReference>
<comment type="caution">
    <text evidence="5">The sequence shown here is derived from an EMBL/GenBank/DDBJ whole genome shotgun (WGS) entry which is preliminary data.</text>
</comment>
<keyword evidence="2" id="KW-0238">DNA-binding</keyword>
<dbReference type="GO" id="GO:0003677">
    <property type="term" value="F:DNA binding"/>
    <property type="evidence" value="ECO:0007669"/>
    <property type="project" value="UniProtKB-KW"/>
</dbReference>
<keyword evidence="6" id="KW-1185">Reference proteome</keyword>
<dbReference type="PANTHER" id="PTHR33164:SF64">
    <property type="entry name" value="TRANSCRIPTIONAL REGULATOR SLYA"/>
    <property type="match status" value="1"/>
</dbReference>
<evidence type="ECO:0000313" key="5">
    <source>
        <dbReference type="EMBL" id="GEN84745.1"/>
    </source>
</evidence>
<dbReference type="GO" id="GO:0003700">
    <property type="term" value="F:DNA-binding transcription factor activity"/>
    <property type="evidence" value="ECO:0007669"/>
    <property type="project" value="InterPro"/>
</dbReference>
<dbReference type="InterPro" id="IPR000835">
    <property type="entry name" value="HTH_MarR-typ"/>
</dbReference>
<evidence type="ECO:0000256" key="1">
    <source>
        <dbReference type="ARBA" id="ARBA00023015"/>
    </source>
</evidence>
<dbReference type="SUPFAM" id="SSF46785">
    <property type="entry name" value="Winged helix' DNA-binding domain"/>
    <property type="match status" value="1"/>
</dbReference>
<sequence length="92" mass="10327">MTPAEIAHRQQVEKPSVTKILQRLGEMKYVESTPGQDKREKWIRLTSSGEAVCRDIVTQLASLYEDLLKGSSKEEVEMAISVLARAHQNLSS</sequence>
<dbReference type="InterPro" id="IPR036390">
    <property type="entry name" value="WH_DNA-bd_sf"/>
</dbReference>
<evidence type="ECO:0000313" key="6">
    <source>
        <dbReference type="Proteomes" id="UP000321901"/>
    </source>
</evidence>
<dbReference type="PROSITE" id="PS50995">
    <property type="entry name" value="HTH_MARR_2"/>
    <property type="match status" value="1"/>
</dbReference>
<dbReference type="AlphaFoldDB" id="A0A511ZBB9"/>
<dbReference type="PANTHER" id="PTHR33164">
    <property type="entry name" value="TRANSCRIPTIONAL REGULATOR, MARR FAMILY"/>
    <property type="match status" value="1"/>
</dbReference>
<dbReference type="GO" id="GO:0006950">
    <property type="term" value="P:response to stress"/>
    <property type="evidence" value="ECO:0007669"/>
    <property type="project" value="TreeGrafter"/>
</dbReference>
<dbReference type="InterPro" id="IPR039422">
    <property type="entry name" value="MarR/SlyA-like"/>
</dbReference>
<reference evidence="5 6" key="1">
    <citation type="submission" date="2019-07" db="EMBL/GenBank/DDBJ databases">
        <title>Whole genome shotgun sequence of Sporosarcina luteola NBRC 105378.</title>
        <authorList>
            <person name="Hosoyama A."/>
            <person name="Uohara A."/>
            <person name="Ohji S."/>
            <person name="Ichikawa N."/>
        </authorList>
    </citation>
    <scope>NUCLEOTIDE SEQUENCE [LARGE SCALE GENOMIC DNA]</scope>
    <source>
        <strain evidence="5 6">NBRC 105378</strain>
    </source>
</reference>
<accession>A0A511ZBB9</accession>
<organism evidence="5 6">
    <name type="scientific">Sporosarcina luteola</name>
    <dbReference type="NCBI Taxonomy" id="582850"/>
    <lineage>
        <taxon>Bacteria</taxon>
        <taxon>Bacillati</taxon>
        <taxon>Bacillota</taxon>
        <taxon>Bacilli</taxon>
        <taxon>Bacillales</taxon>
        <taxon>Caryophanaceae</taxon>
        <taxon>Sporosarcina</taxon>
    </lineage>
</organism>
<proteinExistence type="predicted"/>
<dbReference type="SMART" id="SM00347">
    <property type="entry name" value="HTH_MARR"/>
    <property type="match status" value="1"/>
</dbReference>
<dbReference type="Gene3D" id="1.10.10.10">
    <property type="entry name" value="Winged helix-like DNA-binding domain superfamily/Winged helix DNA-binding domain"/>
    <property type="match status" value="1"/>
</dbReference>
<gene>
    <name evidence="5" type="ORF">SLU01_30570</name>
</gene>
<dbReference type="PRINTS" id="PR00598">
    <property type="entry name" value="HTHMARR"/>
</dbReference>
<dbReference type="EMBL" id="BJYL01000046">
    <property type="protein sequence ID" value="GEN84745.1"/>
    <property type="molecule type" value="Genomic_DNA"/>
</dbReference>